<gene>
    <name evidence="7" type="ORF">Z960_p0041</name>
</gene>
<keyword evidence="4" id="KW-0949">S-adenosyl-L-methionine</keyword>
<dbReference type="InterPro" id="IPR011639">
    <property type="entry name" value="MethylTrfase_TaqI-like_dom"/>
</dbReference>
<evidence type="ECO:0000256" key="2">
    <source>
        <dbReference type="ARBA" id="ARBA00022603"/>
    </source>
</evidence>
<dbReference type="GO" id="GO:0004519">
    <property type="term" value="F:endonuclease activity"/>
    <property type="evidence" value="ECO:0007669"/>
    <property type="project" value="UniProtKB-KW"/>
</dbReference>
<keyword evidence="8" id="KW-1185">Reference proteome</keyword>
<keyword evidence="3" id="KW-0808">Transferase</keyword>
<dbReference type="PRINTS" id="PR00507">
    <property type="entry name" value="N12N6MTFRASE"/>
</dbReference>
<reference evidence="8" key="1">
    <citation type="journal article" date="2014" name="PLoS ONE">
        <title>Plasmidome interchange between Clostridium botulinum, Clostridium novyi and Clostridium haemolyticum converts strains of independent lineages into distinctly different pathogens.</title>
        <authorList>
            <person name="Skarin H."/>
            <person name="Segerman B."/>
        </authorList>
    </citation>
    <scope>NUCLEOTIDE SEQUENCE [LARGE SCALE GENOMIC DNA]</scope>
    <source>
        <strain evidence="8">NCTC 9693</strain>
    </source>
</reference>
<dbReference type="InterPro" id="IPR002052">
    <property type="entry name" value="DNA_methylase_N6_adenine_CS"/>
</dbReference>
<proteinExistence type="predicted"/>
<sequence length="1062" mass="126254">MNKKNKQYAKISKKTLHNYLISHYNGLSNKEINKLEYIWFSKYNMIKYIEYNFKDVVNINMIKNFFDNIVFTYIKDEENTFRYSIVDKLLNLKITDDMQKEWEDPCIIGWLYQYYNSEAKDNVIQAKKKYTKEEIPFATQLFTPDWIIRYMVQNSLGRYWVESHPENNELKKEWEFYLKNPNPEPDFEEKLAPYINKELKVEDIKCFDPACGSGHILVYMFDVLYQIYEKCGYMNREIPRLIIENNLYGLDIDDRAYQLACFAVVMKGMKYNNRLLRSIEKEEIRINIASIQETNKLDNMDIEYIAGESSGENYDKVQAFIEQFRDAKIYGSLIKLKEFDKEFLEKRCDYISNIFIKKTIVEEDLRYKRITALLQDLLKQTNIMMNTYDILVTNPPYLKSKYMNSVLFNFAKENYDKTKSDLFTMFIDCCMQKVKRNGHLGFVVPFVWTILPSHKNIRKHIISNKNISSFIELEYNAFPEACVPVCTFTLRNYNVDLFGEYIKLSKFKKYSSQSIKTLEAINNPKANYRYKCKSSTFGLLPNYFMSGYWASEKILKLFKENKAEDYVNACTGIQTGDNRMFIRFWYEVNINKTNIINKNNCKWYRYNGGGKLRKWYGNYLKLVNWENDGQEIRNHKSSIISNENFHFKEGLTWKRIGTEIVLRYLPNGFLFDQSGDSLFAKDRDKLYYFLGYFNSKVGKYLYKIIAPTMNLTSGNIKRFPVITSNSSNINKKIDHLVKQNIDIAKTDWDFFETSWDFKLHPLLEFQENSIEESFNRWSEFTNKQFNQLKINEEELNRLFINIYNLQDEIASEIEERGITIRKADKERDIKSFISYAVGCMLGRYSLDQEGLVYAGGKFDSSKYKIFKVDEDNIVPILSDSYFEDDIVAKFVEFVKVTFGEESLSENLNFIAETLGKKSNETAKDTIRRYFLNDFFKDHVQLYKKRPIYWLFTSGGEKVFNCLIYIHRYDKTTLSRIRTDYLHNVKNKLEIKREFLSNIIHSDYGTKEKNNAKKKLRFIDKQIDELKQYDEVLQHMADMQIEMDLDDGVKVNYEKFKGLLSKI</sequence>
<feature type="domain" description="Type II methyltransferase M.TaqI-like" evidence="6">
    <location>
        <begin position="245"/>
        <end position="478"/>
    </location>
</feature>
<evidence type="ECO:0000313" key="7">
    <source>
        <dbReference type="EMBL" id="KEI14042.1"/>
    </source>
</evidence>
<dbReference type="SUPFAM" id="SSF53335">
    <property type="entry name" value="S-adenosyl-L-methionine-dependent methyltransferases"/>
    <property type="match status" value="1"/>
</dbReference>
<evidence type="ECO:0000256" key="1">
    <source>
        <dbReference type="ARBA" id="ARBA00011900"/>
    </source>
</evidence>
<evidence type="ECO:0000256" key="4">
    <source>
        <dbReference type="ARBA" id="ARBA00022691"/>
    </source>
</evidence>
<evidence type="ECO:0000256" key="5">
    <source>
        <dbReference type="ARBA" id="ARBA00047942"/>
    </source>
</evidence>
<dbReference type="EC" id="2.1.1.72" evidence="1"/>
<comment type="caution">
    <text evidence="7">The sequence shown here is derived from an EMBL/GenBank/DDBJ whole genome shotgun (WGS) entry which is preliminary data.</text>
</comment>
<dbReference type="NCBIfam" id="NF033452">
    <property type="entry name" value="BREX_1_MTaseX"/>
    <property type="match status" value="1"/>
</dbReference>
<keyword evidence="7" id="KW-0540">Nuclease</keyword>
<comment type="catalytic activity">
    <reaction evidence="5">
        <text>a 2'-deoxyadenosine in DNA + S-adenosyl-L-methionine = an N(6)-methyl-2'-deoxyadenosine in DNA + S-adenosyl-L-homocysteine + H(+)</text>
        <dbReference type="Rhea" id="RHEA:15197"/>
        <dbReference type="Rhea" id="RHEA-COMP:12418"/>
        <dbReference type="Rhea" id="RHEA-COMP:12419"/>
        <dbReference type="ChEBI" id="CHEBI:15378"/>
        <dbReference type="ChEBI" id="CHEBI:57856"/>
        <dbReference type="ChEBI" id="CHEBI:59789"/>
        <dbReference type="ChEBI" id="CHEBI:90615"/>
        <dbReference type="ChEBI" id="CHEBI:90616"/>
        <dbReference type="EC" id="2.1.1.72"/>
    </reaction>
</comment>
<dbReference type="PROSITE" id="PS00092">
    <property type="entry name" value="N6_MTASE"/>
    <property type="match status" value="1"/>
</dbReference>
<protein>
    <recommendedName>
        <fullName evidence="1">site-specific DNA-methyltransferase (adenine-specific)</fullName>
        <ecNumber evidence="1">2.1.1.72</ecNumber>
    </recommendedName>
</protein>
<keyword evidence="7" id="KW-0614">Plasmid</keyword>
<dbReference type="InterPro" id="IPR050953">
    <property type="entry name" value="N4_N6_ade-DNA_methylase"/>
</dbReference>
<evidence type="ECO:0000259" key="6">
    <source>
        <dbReference type="Pfam" id="PF07669"/>
    </source>
</evidence>
<geneLocation type="plasmid" evidence="7 8">
    <name>p1Ch9693</name>
</geneLocation>
<name>A0ABR4TAT0_CLOHA</name>
<dbReference type="RefSeq" id="WP_039230518.1">
    <property type="nucleotide sequence ID" value="NZ_CM003349.1"/>
</dbReference>
<organism evidence="7 8">
    <name type="scientific">Clostridium haemolyticum NCTC 9693</name>
    <dbReference type="NCBI Taxonomy" id="1443114"/>
    <lineage>
        <taxon>Bacteria</taxon>
        <taxon>Bacillati</taxon>
        <taxon>Bacillota</taxon>
        <taxon>Clostridia</taxon>
        <taxon>Eubacteriales</taxon>
        <taxon>Clostridiaceae</taxon>
        <taxon>Clostridium</taxon>
    </lineage>
</organism>
<dbReference type="Proteomes" id="UP000027937">
    <property type="component" value="Plasmid p1Ch9693"/>
</dbReference>
<keyword evidence="7" id="KW-0255">Endonuclease</keyword>
<dbReference type="PANTHER" id="PTHR33841">
    <property type="entry name" value="DNA METHYLTRANSFERASE YEEA-RELATED"/>
    <property type="match status" value="1"/>
</dbReference>
<keyword evidence="7" id="KW-0378">Hydrolase</keyword>
<dbReference type="EMBL" id="JENX01000125">
    <property type="protein sequence ID" value="KEI14042.1"/>
    <property type="molecule type" value="Genomic_DNA"/>
</dbReference>
<evidence type="ECO:0000256" key="3">
    <source>
        <dbReference type="ARBA" id="ARBA00022679"/>
    </source>
</evidence>
<dbReference type="PANTHER" id="PTHR33841:SF1">
    <property type="entry name" value="DNA METHYLTRANSFERASE A"/>
    <property type="match status" value="1"/>
</dbReference>
<keyword evidence="2" id="KW-0489">Methyltransferase</keyword>
<dbReference type="InterPro" id="IPR029063">
    <property type="entry name" value="SAM-dependent_MTases_sf"/>
</dbReference>
<dbReference type="InterPro" id="IPR047939">
    <property type="entry name" value="BREX_1_PglX"/>
</dbReference>
<dbReference type="Pfam" id="PF07669">
    <property type="entry name" value="Eco57I"/>
    <property type="match status" value="1"/>
</dbReference>
<evidence type="ECO:0000313" key="8">
    <source>
        <dbReference type="Proteomes" id="UP000027937"/>
    </source>
</evidence>
<dbReference type="Gene3D" id="3.40.50.150">
    <property type="entry name" value="Vaccinia Virus protein VP39"/>
    <property type="match status" value="1"/>
</dbReference>
<accession>A0ABR4TAT0</accession>